<dbReference type="PANTHER" id="PTHR30518:SF2">
    <property type="entry name" value="ENDOLYTIC MUREIN TRANSGLYCOSYLASE"/>
    <property type="match status" value="1"/>
</dbReference>
<dbReference type="CDD" id="cd08010">
    <property type="entry name" value="MltG_like"/>
    <property type="match status" value="1"/>
</dbReference>
<comment type="catalytic activity">
    <reaction evidence="7">
        <text>a peptidoglycan chain = a peptidoglycan chain with N-acetyl-1,6-anhydromuramyl-[peptide] at the reducing end + a peptidoglycan chain with N-acetylglucosamine at the non-reducing end.</text>
        <dbReference type="EC" id="4.2.2.29"/>
    </reaction>
</comment>
<dbReference type="PANTHER" id="PTHR30518">
    <property type="entry name" value="ENDOLYTIC MUREIN TRANSGLYCOSYLASE"/>
    <property type="match status" value="1"/>
</dbReference>
<keyword evidence="4 7" id="KW-0472">Membrane</keyword>
<keyword evidence="5 7" id="KW-0456">Lyase</keyword>
<dbReference type="Proteomes" id="UP000657177">
    <property type="component" value="Unassembled WGS sequence"/>
</dbReference>
<accession>A0A8J6HZN6</accession>
<evidence type="ECO:0000313" key="8">
    <source>
        <dbReference type="EMBL" id="MBA2132084.1"/>
    </source>
</evidence>
<evidence type="ECO:0000256" key="3">
    <source>
        <dbReference type="ARBA" id="ARBA00022989"/>
    </source>
</evidence>
<dbReference type="EMBL" id="JAAKDE010000001">
    <property type="protein sequence ID" value="MBA2132084.1"/>
    <property type="molecule type" value="Genomic_DNA"/>
</dbReference>
<dbReference type="Pfam" id="PF02618">
    <property type="entry name" value="YceG"/>
    <property type="match status" value="1"/>
</dbReference>
<dbReference type="HAMAP" id="MF_02065">
    <property type="entry name" value="MltG"/>
    <property type="match status" value="1"/>
</dbReference>
<dbReference type="NCBIfam" id="TIGR00247">
    <property type="entry name" value="endolytic transglycosylase MltG"/>
    <property type="match status" value="1"/>
</dbReference>
<keyword evidence="9" id="KW-1185">Reference proteome</keyword>
<gene>
    <name evidence="7 8" type="primary">mltG</name>
    <name evidence="8" type="ORF">G5B42_00725</name>
</gene>
<evidence type="ECO:0000256" key="6">
    <source>
        <dbReference type="ARBA" id="ARBA00023316"/>
    </source>
</evidence>
<dbReference type="GO" id="GO:0008932">
    <property type="term" value="F:lytic endotransglycosylase activity"/>
    <property type="evidence" value="ECO:0007669"/>
    <property type="project" value="UniProtKB-UniRule"/>
</dbReference>
<protein>
    <recommendedName>
        <fullName evidence="7">Endolytic murein transglycosylase</fullName>
        <ecNumber evidence="7">4.2.2.29</ecNumber>
    </recommendedName>
    <alternativeName>
        <fullName evidence="7">Peptidoglycan lytic transglycosylase</fullName>
    </alternativeName>
    <alternativeName>
        <fullName evidence="7">Peptidoglycan polymerization terminase</fullName>
    </alternativeName>
</protein>
<keyword evidence="6 7" id="KW-0961">Cell wall biogenesis/degradation</keyword>
<comment type="caution">
    <text evidence="8">The sequence shown here is derived from an EMBL/GenBank/DDBJ whole genome shotgun (WGS) entry which is preliminary data.</text>
</comment>
<evidence type="ECO:0000256" key="4">
    <source>
        <dbReference type="ARBA" id="ARBA00023136"/>
    </source>
</evidence>
<feature type="transmembrane region" description="Helical" evidence="7">
    <location>
        <begin position="41"/>
        <end position="64"/>
    </location>
</feature>
<keyword evidence="3 7" id="KW-1133">Transmembrane helix</keyword>
<dbReference type="GO" id="GO:0005886">
    <property type="term" value="C:plasma membrane"/>
    <property type="evidence" value="ECO:0007669"/>
    <property type="project" value="UniProtKB-SubCell"/>
</dbReference>
<dbReference type="GO" id="GO:0009252">
    <property type="term" value="P:peptidoglycan biosynthetic process"/>
    <property type="evidence" value="ECO:0007669"/>
    <property type="project" value="UniProtKB-UniRule"/>
</dbReference>
<name>A0A8J6HZN6_9FIRM</name>
<comment type="function">
    <text evidence="7">Functions as a peptidoglycan terminase that cleaves nascent peptidoglycan strands endolytically to terminate their elongation.</text>
</comment>
<evidence type="ECO:0000313" key="9">
    <source>
        <dbReference type="Proteomes" id="UP000657177"/>
    </source>
</evidence>
<dbReference type="Gene3D" id="3.30.1490.480">
    <property type="entry name" value="Endolytic murein transglycosylase"/>
    <property type="match status" value="2"/>
</dbReference>
<evidence type="ECO:0000256" key="7">
    <source>
        <dbReference type="HAMAP-Rule" id="MF_02065"/>
    </source>
</evidence>
<dbReference type="EC" id="4.2.2.29" evidence="7"/>
<dbReference type="Gene3D" id="3.30.160.60">
    <property type="entry name" value="Classic Zinc Finger"/>
    <property type="match status" value="1"/>
</dbReference>
<sequence>MEKHDMIPHPNRVLPGYRFIRFLSQSICRLFRPVFRDRSRFLLAVFALFCFGFIFLVGQAVWIYNGVQVNRKVFNPHDSTIDIPLGSSVFQIGSLLEEKGLIKNRKSFIWYLYLTGQQNSLKAGHYKFGPDLTFRHLLRELKTGRPIIYRVTIPEGYTIAEIGRLLSTMGLVDYDRFQELLHDRVFLRSQLIDFAPVSGEGFLFPDTYEFAKGATEEEILSVFFQRFRQVWAEVTREVQPPAGFTPVELVTLASIVEGEAKVEAERPIIAGIFYNRLRRGQLLQSCATVQYALGERKPRLLYKDLQVDSPYNTYLYKGLPPTPIGNPGRASLQAALSPADTDYLYFFAKSDGTHVFSRTYREHLRAQNLLAQAGEGKN</sequence>
<feature type="site" description="Important for catalytic activity" evidence="7">
    <location>
        <position position="259"/>
    </location>
</feature>
<dbReference type="AlphaFoldDB" id="A0A8J6HZN6"/>
<keyword evidence="1 7" id="KW-1003">Cell membrane</keyword>
<dbReference type="InterPro" id="IPR003770">
    <property type="entry name" value="MLTG-like"/>
</dbReference>
<proteinExistence type="inferred from homology"/>
<evidence type="ECO:0000256" key="2">
    <source>
        <dbReference type="ARBA" id="ARBA00022692"/>
    </source>
</evidence>
<keyword evidence="2 7" id="KW-0812">Transmembrane</keyword>
<comment type="subcellular location">
    <subcellularLocation>
        <location evidence="7">Cell membrane</location>
        <topology evidence="7">Single-pass membrane protein</topology>
    </subcellularLocation>
</comment>
<reference evidence="8" key="1">
    <citation type="submission" date="2020-06" db="EMBL/GenBank/DDBJ databases">
        <title>Novel chitinolytic bacterium.</title>
        <authorList>
            <person name="Ungkulpasvich U."/>
            <person name="Kosugi A."/>
            <person name="Uke A."/>
        </authorList>
    </citation>
    <scope>NUCLEOTIDE SEQUENCE</scope>
    <source>
        <strain evidence="8">UUS1-1</strain>
    </source>
</reference>
<evidence type="ECO:0000256" key="1">
    <source>
        <dbReference type="ARBA" id="ARBA00022475"/>
    </source>
</evidence>
<organism evidence="8 9">
    <name type="scientific">Capillibacterium thermochitinicola</name>
    <dbReference type="NCBI Taxonomy" id="2699427"/>
    <lineage>
        <taxon>Bacteria</taxon>
        <taxon>Bacillati</taxon>
        <taxon>Bacillota</taxon>
        <taxon>Capillibacterium</taxon>
    </lineage>
</organism>
<comment type="similarity">
    <text evidence="7">Belongs to the transglycosylase MltG family.</text>
</comment>
<evidence type="ECO:0000256" key="5">
    <source>
        <dbReference type="ARBA" id="ARBA00023239"/>
    </source>
</evidence>
<dbReference type="GO" id="GO:0071555">
    <property type="term" value="P:cell wall organization"/>
    <property type="evidence" value="ECO:0007669"/>
    <property type="project" value="UniProtKB-KW"/>
</dbReference>